<feature type="compositionally biased region" description="Basic and acidic residues" evidence="1">
    <location>
        <begin position="1"/>
        <end position="12"/>
    </location>
</feature>
<accession>A0A9J7MNA1</accession>
<evidence type="ECO:0000313" key="3">
    <source>
        <dbReference type="RefSeq" id="XP_035673039.1"/>
    </source>
</evidence>
<dbReference type="KEGG" id="bfo:118413621"/>
<feature type="region of interest" description="Disordered" evidence="1">
    <location>
        <begin position="261"/>
        <end position="285"/>
    </location>
</feature>
<dbReference type="RefSeq" id="XP_035673039.1">
    <property type="nucleotide sequence ID" value="XM_035817146.1"/>
</dbReference>
<feature type="region of interest" description="Disordered" evidence="1">
    <location>
        <begin position="144"/>
        <end position="185"/>
    </location>
</feature>
<proteinExistence type="predicted"/>
<protein>
    <submittedName>
        <fullName evidence="3">Uncharacterized protein LOC118413621</fullName>
    </submittedName>
</protein>
<dbReference type="GeneID" id="118413621"/>
<keyword evidence="2" id="KW-1185">Reference proteome</keyword>
<feature type="region of interest" description="Disordered" evidence="1">
    <location>
        <begin position="307"/>
        <end position="326"/>
    </location>
</feature>
<evidence type="ECO:0000313" key="2">
    <source>
        <dbReference type="Proteomes" id="UP000001554"/>
    </source>
</evidence>
<dbReference type="OrthoDB" id="10047189at2759"/>
<dbReference type="OMA" id="ECRYIRQ"/>
<sequence length="360" mass="41278">MNFGRDEMDAVKAVETQTRQRRRRVSVTNSLERVRHLQTSHQLERQQWSRGAEHDAARRTFIQRNGRALRSQHALFDVPGFSTDSVPANSTGTAGVGATYPTDPHKISSERFRTWTLDPAQDSGRSLSRTRRRRPKQLTFVLPGRRRPHLRRMQSSNSTNPRSIQYRLQDTSPSPIQHNTASRGEDVTDRVAAFLEKACVLAETDRDPRAERTSNIEERIKTYETRKRQMQRRTSLVYCPGSAPMDGTAVGSMKRISVVAPTTESTIDETDSSSEESELPGETRTERLERLRALPPLLLPPIYTVRTRQPARQTRSWPPPRPSVPRRLSQRVWDELKECRYIRQRTGAGERRGDAYGVRN</sequence>
<dbReference type="Proteomes" id="UP000001554">
    <property type="component" value="Chromosome 4"/>
</dbReference>
<reference evidence="2" key="1">
    <citation type="journal article" date="2020" name="Nat. Ecol. Evol.">
        <title>Deeply conserved synteny resolves early events in vertebrate evolution.</title>
        <authorList>
            <person name="Simakov O."/>
            <person name="Marletaz F."/>
            <person name="Yue J.X."/>
            <person name="O'Connell B."/>
            <person name="Jenkins J."/>
            <person name="Brandt A."/>
            <person name="Calef R."/>
            <person name="Tung C.H."/>
            <person name="Huang T.K."/>
            <person name="Schmutz J."/>
            <person name="Satoh N."/>
            <person name="Yu J.K."/>
            <person name="Putnam N.H."/>
            <person name="Green R.E."/>
            <person name="Rokhsar D.S."/>
        </authorList>
    </citation>
    <scope>NUCLEOTIDE SEQUENCE [LARGE SCALE GENOMIC DNA]</scope>
    <source>
        <strain evidence="2">S238N-H82</strain>
    </source>
</reference>
<feature type="compositionally biased region" description="Polar residues" evidence="1">
    <location>
        <begin position="153"/>
        <end position="182"/>
    </location>
</feature>
<feature type="region of interest" description="Disordered" evidence="1">
    <location>
        <begin position="1"/>
        <end position="25"/>
    </location>
</feature>
<organism evidence="2 3">
    <name type="scientific">Branchiostoma floridae</name>
    <name type="common">Florida lancelet</name>
    <name type="synonym">Amphioxus</name>
    <dbReference type="NCBI Taxonomy" id="7739"/>
    <lineage>
        <taxon>Eukaryota</taxon>
        <taxon>Metazoa</taxon>
        <taxon>Chordata</taxon>
        <taxon>Cephalochordata</taxon>
        <taxon>Leptocardii</taxon>
        <taxon>Amphioxiformes</taxon>
        <taxon>Branchiostomatidae</taxon>
        <taxon>Branchiostoma</taxon>
    </lineage>
</organism>
<evidence type="ECO:0000256" key="1">
    <source>
        <dbReference type="SAM" id="MobiDB-lite"/>
    </source>
</evidence>
<name>A0A9J7MNA1_BRAFL</name>
<gene>
    <name evidence="3" type="primary">LOC118413621</name>
</gene>
<dbReference type="AlphaFoldDB" id="A0A9J7MNA1"/>
<feature type="compositionally biased region" description="Acidic residues" evidence="1">
    <location>
        <begin position="266"/>
        <end position="279"/>
    </location>
</feature>
<reference evidence="3" key="2">
    <citation type="submission" date="2025-08" db="UniProtKB">
        <authorList>
            <consortium name="RefSeq"/>
        </authorList>
    </citation>
    <scope>IDENTIFICATION</scope>
    <source>
        <strain evidence="3">S238N-H82</strain>
        <tissue evidence="3">Testes</tissue>
    </source>
</reference>